<keyword evidence="3" id="KW-1185">Reference proteome</keyword>
<sequence length="172" mass="19387">MKKISLLLLVVVLFNSCSIKFNGTSIPTEMKTVNVLFFENNATLVVPSMSINLTEALKNIIRNQSRLNITTNDPNAVFSGNIINYDIRPTTIIDANNGGIANTSPMNRMTIRVNVKYTNNLDPKASFEEPIERFIDFPTSGANFAQQEPELNRKVIDLITQDIFKRAFENSW</sequence>
<feature type="chain" id="PRO_5045439976" description="LptE family protein" evidence="1">
    <location>
        <begin position="22"/>
        <end position="172"/>
    </location>
</feature>
<evidence type="ECO:0008006" key="4">
    <source>
        <dbReference type="Google" id="ProtNLM"/>
    </source>
</evidence>
<protein>
    <recommendedName>
        <fullName evidence="4">LptE family protein</fullName>
    </recommendedName>
</protein>
<evidence type="ECO:0000313" key="3">
    <source>
        <dbReference type="Proteomes" id="UP000636110"/>
    </source>
</evidence>
<accession>A0ABR6F0N1</accession>
<name>A0ABR6F0N1_9SPHI</name>
<evidence type="ECO:0000256" key="1">
    <source>
        <dbReference type="SAM" id="SignalP"/>
    </source>
</evidence>
<dbReference type="RefSeq" id="WP_182960583.1">
    <property type="nucleotide sequence ID" value="NZ_WNXC01000008.1"/>
</dbReference>
<dbReference type="Proteomes" id="UP000636110">
    <property type="component" value="Unassembled WGS sequence"/>
</dbReference>
<proteinExistence type="predicted"/>
<keyword evidence="1" id="KW-0732">Signal</keyword>
<dbReference type="InterPro" id="IPR007485">
    <property type="entry name" value="LPS_assembly_LptE"/>
</dbReference>
<evidence type="ECO:0000313" key="2">
    <source>
        <dbReference type="EMBL" id="MBB2151071.1"/>
    </source>
</evidence>
<dbReference type="Pfam" id="PF04390">
    <property type="entry name" value="LptE"/>
    <property type="match status" value="1"/>
</dbReference>
<dbReference type="EMBL" id="WNXC01000008">
    <property type="protein sequence ID" value="MBB2151071.1"/>
    <property type="molecule type" value="Genomic_DNA"/>
</dbReference>
<organism evidence="2 3">
    <name type="scientific">Pedobacter gandavensis</name>
    <dbReference type="NCBI Taxonomy" id="2679963"/>
    <lineage>
        <taxon>Bacteria</taxon>
        <taxon>Pseudomonadati</taxon>
        <taxon>Bacteroidota</taxon>
        <taxon>Sphingobacteriia</taxon>
        <taxon>Sphingobacteriales</taxon>
        <taxon>Sphingobacteriaceae</taxon>
        <taxon>Pedobacter</taxon>
    </lineage>
</organism>
<feature type="signal peptide" evidence="1">
    <location>
        <begin position="1"/>
        <end position="21"/>
    </location>
</feature>
<gene>
    <name evidence="2" type="ORF">GM920_19395</name>
</gene>
<comment type="caution">
    <text evidence="2">The sequence shown here is derived from an EMBL/GenBank/DDBJ whole genome shotgun (WGS) entry which is preliminary data.</text>
</comment>
<reference evidence="2 3" key="1">
    <citation type="submission" date="2019-11" db="EMBL/GenBank/DDBJ databases">
        <title>Description of Pedobacter sp. LMG 31462T.</title>
        <authorList>
            <person name="Carlier A."/>
            <person name="Qi S."/>
            <person name="Vandamme P."/>
        </authorList>
    </citation>
    <scope>NUCLEOTIDE SEQUENCE [LARGE SCALE GENOMIC DNA]</scope>
    <source>
        <strain evidence="2 3">LMG 31462</strain>
    </source>
</reference>